<evidence type="ECO:0000313" key="5">
    <source>
        <dbReference type="Proteomes" id="UP000091979"/>
    </source>
</evidence>
<organism evidence="4 5">
    <name type="scientific">Halodesulfovibrio spirochaetisodalis</name>
    <dbReference type="NCBI Taxonomy" id="1560234"/>
    <lineage>
        <taxon>Bacteria</taxon>
        <taxon>Pseudomonadati</taxon>
        <taxon>Thermodesulfobacteriota</taxon>
        <taxon>Desulfovibrionia</taxon>
        <taxon>Desulfovibrionales</taxon>
        <taxon>Desulfovibrionaceae</taxon>
        <taxon>Halodesulfovibrio</taxon>
    </lineage>
</organism>
<evidence type="ECO:0000256" key="2">
    <source>
        <dbReference type="ARBA" id="ARBA00022777"/>
    </source>
</evidence>
<dbReference type="SUPFAM" id="SSF53613">
    <property type="entry name" value="Ribokinase-like"/>
    <property type="match status" value="1"/>
</dbReference>
<dbReference type="STRING" id="1560234.SP90_00125"/>
<dbReference type="InterPro" id="IPR011611">
    <property type="entry name" value="PfkB_dom"/>
</dbReference>
<proteinExistence type="predicted"/>
<evidence type="ECO:0000259" key="3">
    <source>
        <dbReference type="Pfam" id="PF00294"/>
    </source>
</evidence>
<accession>A0A1B7XPQ5</accession>
<sequence length="308" mass="34038">MAIYVFGSIAYDRIMNFDGKFADHILPDKIHMLNVCFFIERLEEKLGGTAGNIAHSLALLGEKPTVLSTVGKDFNRYKKVMEEQNLPLDGIRVVDDLFTASAHITTDQSDNQITGFHPGAMIHPCNYEFPTLSKENDIAIISPGNKDDMMNLPKYFRDNGIRYIFDPGQQITIFSGEEMLECIEGAHMLVSNDYELELIKNATGLSKEQLLEKCDFIITTLAENGSRIDNGKPIEVGIAKPTTVADPTGCGDAFRAGLLKGIIDGKSVEEAAKLGAVCASFCVEQYGTREHTFTQEEFEARFAEAFTA</sequence>
<dbReference type="OrthoDB" id="9779730at2"/>
<name>A0A1B7XPQ5_9BACT</name>
<keyword evidence="5" id="KW-1185">Reference proteome</keyword>
<dbReference type="Proteomes" id="UP000091979">
    <property type="component" value="Unassembled WGS sequence"/>
</dbReference>
<protein>
    <submittedName>
        <fullName evidence="4">Carbohydrate kinase</fullName>
    </submittedName>
</protein>
<dbReference type="Gene3D" id="3.40.1190.20">
    <property type="match status" value="1"/>
</dbReference>
<dbReference type="GO" id="GO:0016301">
    <property type="term" value="F:kinase activity"/>
    <property type="evidence" value="ECO:0007669"/>
    <property type="project" value="UniProtKB-KW"/>
</dbReference>
<dbReference type="EMBL" id="JXMS01000001">
    <property type="protein sequence ID" value="OBQ57497.1"/>
    <property type="molecule type" value="Genomic_DNA"/>
</dbReference>
<dbReference type="PATRIC" id="fig|1560234.3.peg.25"/>
<dbReference type="PROSITE" id="PS00583">
    <property type="entry name" value="PFKB_KINASES_1"/>
    <property type="match status" value="1"/>
</dbReference>
<dbReference type="RefSeq" id="WP_066851342.1">
    <property type="nucleotide sequence ID" value="NZ_JXMS01000001.1"/>
</dbReference>
<keyword evidence="1" id="KW-0808">Transferase</keyword>
<dbReference type="PANTHER" id="PTHR10584:SF166">
    <property type="entry name" value="RIBOKINASE"/>
    <property type="match status" value="1"/>
</dbReference>
<gene>
    <name evidence="4" type="ORF">SP90_00125</name>
</gene>
<feature type="domain" description="Carbohydrate kinase PfkB" evidence="3">
    <location>
        <begin position="40"/>
        <end position="290"/>
    </location>
</feature>
<reference evidence="4 5" key="1">
    <citation type="submission" date="2015-01" db="EMBL/GenBank/DDBJ databases">
        <title>Desulfovibrio sp. JC271 draft genome sequence.</title>
        <authorList>
            <person name="Shivani Y."/>
            <person name="Subhash Y."/>
            <person name="Sasikala C."/>
            <person name="Ramana C.V."/>
        </authorList>
    </citation>
    <scope>NUCLEOTIDE SEQUENCE [LARGE SCALE GENOMIC DNA]</scope>
    <source>
        <strain evidence="4 5">JC271</strain>
    </source>
</reference>
<dbReference type="AlphaFoldDB" id="A0A1B7XPQ5"/>
<dbReference type="CDD" id="cd01942">
    <property type="entry name" value="ribokinase_group_A"/>
    <property type="match status" value="1"/>
</dbReference>
<dbReference type="InterPro" id="IPR029056">
    <property type="entry name" value="Ribokinase-like"/>
</dbReference>
<comment type="caution">
    <text evidence="4">The sequence shown here is derived from an EMBL/GenBank/DDBJ whole genome shotgun (WGS) entry which is preliminary data.</text>
</comment>
<dbReference type="InterPro" id="IPR002173">
    <property type="entry name" value="Carboh/pur_kinase_PfkB_CS"/>
</dbReference>
<dbReference type="Pfam" id="PF00294">
    <property type="entry name" value="PfkB"/>
    <property type="match status" value="1"/>
</dbReference>
<keyword evidence="2 4" id="KW-0418">Kinase</keyword>
<dbReference type="PANTHER" id="PTHR10584">
    <property type="entry name" value="SUGAR KINASE"/>
    <property type="match status" value="1"/>
</dbReference>
<evidence type="ECO:0000256" key="1">
    <source>
        <dbReference type="ARBA" id="ARBA00022679"/>
    </source>
</evidence>
<evidence type="ECO:0000313" key="4">
    <source>
        <dbReference type="EMBL" id="OBQ57497.1"/>
    </source>
</evidence>